<evidence type="ECO:0000313" key="2">
    <source>
        <dbReference type="EMBL" id="NFA41464.1"/>
    </source>
</evidence>
<dbReference type="Proteomes" id="UP000472355">
    <property type="component" value="Unassembled WGS sequence"/>
</dbReference>
<feature type="transmembrane region" description="Helical" evidence="1">
    <location>
        <begin position="6"/>
        <end position="23"/>
    </location>
</feature>
<dbReference type="AlphaFoldDB" id="A0A6M0SM39"/>
<keyword evidence="1" id="KW-0472">Membrane</keyword>
<reference evidence="2 3" key="1">
    <citation type="submission" date="2019-02" db="EMBL/GenBank/DDBJ databases">
        <title>Genome sequencing of Clostridium botulinum clinical isolates.</title>
        <authorList>
            <person name="Brunt J."/>
            <person name="Van Vliet A.H.M."/>
            <person name="Stringer S.C."/>
            <person name="Grant K.A."/>
            <person name="Carter A.C."/>
            <person name="Peck M.W."/>
        </authorList>
    </citation>
    <scope>NUCLEOTIDE SEQUENCE [LARGE SCALE GENOMIC DNA]</scope>
    <source>
        <strain evidence="2 3">H113700579</strain>
    </source>
</reference>
<protein>
    <recommendedName>
        <fullName evidence="4">SdpI family protein</fullName>
    </recommendedName>
</protein>
<comment type="caution">
    <text evidence="2">The sequence shown here is derived from an EMBL/GenBank/DDBJ whole genome shotgun (WGS) entry which is preliminary data.</text>
</comment>
<name>A0A6M0SM39_CLOBO</name>
<keyword evidence="1" id="KW-1133">Transmembrane helix</keyword>
<keyword evidence="1" id="KW-0812">Transmembrane</keyword>
<sequence length="131" mass="14969">MNLLALIFNILIPIIMIFIGFLYKCNLYKKIDKTLDLIIPMAMIFSGFSDDKKISLSKCTSTLASANKKCSLIWSISGVCTLLLTIILLILNKSNIYDTSVILLEVEFFILVAIFITVEYVLKRKLYKKIY</sequence>
<organism evidence="2 3">
    <name type="scientific">Clostridium botulinum</name>
    <dbReference type="NCBI Taxonomy" id="1491"/>
    <lineage>
        <taxon>Bacteria</taxon>
        <taxon>Bacillati</taxon>
        <taxon>Bacillota</taxon>
        <taxon>Clostridia</taxon>
        <taxon>Eubacteriales</taxon>
        <taxon>Clostridiaceae</taxon>
        <taxon>Clostridium</taxon>
    </lineage>
</organism>
<evidence type="ECO:0000313" key="3">
    <source>
        <dbReference type="Proteomes" id="UP000472355"/>
    </source>
</evidence>
<gene>
    <name evidence="2" type="ORF">EXM65_02420</name>
</gene>
<dbReference type="EMBL" id="SGKU01000004">
    <property type="protein sequence ID" value="NFA41464.1"/>
    <property type="molecule type" value="Genomic_DNA"/>
</dbReference>
<accession>A0A6M0SM39</accession>
<evidence type="ECO:0000256" key="1">
    <source>
        <dbReference type="SAM" id="Phobius"/>
    </source>
</evidence>
<evidence type="ECO:0008006" key="4">
    <source>
        <dbReference type="Google" id="ProtNLM"/>
    </source>
</evidence>
<feature type="transmembrane region" description="Helical" evidence="1">
    <location>
        <begin position="72"/>
        <end position="90"/>
    </location>
</feature>
<proteinExistence type="predicted"/>
<feature type="transmembrane region" description="Helical" evidence="1">
    <location>
        <begin position="102"/>
        <end position="122"/>
    </location>
</feature>